<gene>
    <name evidence="16" type="primary">atpF</name>
    <name evidence="16" type="ORF">LFA_2383</name>
</gene>
<dbReference type="Pfam" id="PF00213">
    <property type="entry name" value="OSCP"/>
    <property type="match status" value="1"/>
</dbReference>
<keyword evidence="9" id="KW-0066">ATP synthesis</keyword>
<dbReference type="STRING" id="1212491.LFA_2383"/>
<dbReference type="PRINTS" id="PR00125">
    <property type="entry name" value="ATPASEDELTA"/>
</dbReference>
<dbReference type="PANTHER" id="PTHR33445:SF2">
    <property type="entry name" value="ATP SYNTHASE SUBUNIT B', CHLOROPLASTIC"/>
    <property type="match status" value="1"/>
</dbReference>
<dbReference type="AlphaFoldDB" id="A0A098G6Z6"/>
<dbReference type="HOGENOM" id="CLU_070737_1_0_6"/>
<evidence type="ECO:0000256" key="9">
    <source>
        <dbReference type="ARBA" id="ARBA00023310"/>
    </source>
</evidence>
<keyword evidence="5 13" id="KW-0375">Hydrogen ion transport</keyword>
<keyword evidence="8 15" id="KW-0472">Membrane</keyword>
<evidence type="ECO:0000256" key="1">
    <source>
        <dbReference type="ARBA" id="ARBA00005513"/>
    </source>
</evidence>
<evidence type="ECO:0000256" key="6">
    <source>
        <dbReference type="ARBA" id="ARBA00022989"/>
    </source>
</evidence>
<dbReference type="EMBL" id="LN614827">
    <property type="protein sequence ID" value="CEG57754.1"/>
    <property type="molecule type" value="Genomic_DNA"/>
</dbReference>
<keyword evidence="14" id="KW-0175">Coiled coil</keyword>
<keyword evidence="3 13" id="KW-0138">CF(0)</keyword>
<dbReference type="RefSeq" id="WP_045096195.1">
    <property type="nucleotide sequence ID" value="NZ_LN614827.1"/>
</dbReference>
<organism evidence="16 17">
    <name type="scientific">Legionella fallonii LLAP-10</name>
    <dbReference type="NCBI Taxonomy" id="1212491"/>
    <lineage>
        <taxon>Bacteria</taxon>
        <taxon>Pseudomonadati</taxon>
        <taxon>Pseudomonadota</taxon>
        <taxon>Gammaproteobacteria</taxon>
        <taxon>Legionellales</taxon>
        <taxon>Legionellaceae</taxon>
        <taxon>Legionella</taxon>
    </lineage>
</organism>
<sequence length="247" mass="28934">MELSWSTLILEIINFLVLIWILNYFLYAPIQKTIIARKKMVADKLEHAETLRSESQDLQLKYENRLADWQVEKERLQKEFQLKLEQWKSAEVVDFEKKLATEKEALLVREMKKSKELIEKNAREAMLLAGKFSVKFLKNFADEHLEEKIIEKTILDLEDLPVEKIQFLTSQSSQDTILIQSAYPINEQQRHILVETIEKLSHKQFKVDFSVTPELLAGLMIQIGSVVLQANLRDELKFFTEIKNAIA</sequence>
<keyword evidence="4 13" id="KW-0812">Transmembrane</keyword>
<comment type="function">
    <text evidence="10">F(1)F(0) ATP synthase produces ATP from ADP in the presence of a proton or sodium gradient. F-type ATPases consist of two structural domains, F(1) containing the extramembraneous catalytic core and F(0) containing the membrane proton channel, linked together by a central stalk and a peripheral stalk. During catalysis, ATP synthesis in the catalytic domain of F(1) is coupled via a rotary mechanism of the central stalk subunits to proton translocation.</text>
</comment>
<proteinExistence type="inferred from homology"/>
<dbReference type="InterPro" id="IPR002146">
    <property type="entry name" value="ATP_synth_b/b'su_bac/chlpt"/>
</dbReference>
<name>A0A098G6Z6_9GAMM</name>
<dbReference type="GO" id="GO:0046933">
    <property type="term" value="F:proton-transporting ATP synthase activity, rotational mechanism"/>
    <property type="evidence" value="ECO:0007669"/>
    <property type="project" value="InterPro"/>
</dbReference>
<dbReference type="Pfam" id="PF00430">
    <property type="entry name" value="ATP-synt_B"/>
    <property type="match status" value="1"/>
</dbReference>
<keyword evidence="6 15" id="KW-1133">Transmembrane helix</keyword>
<evidence type="ECO:0000256" key="5">
    <source>
        <dbReference type="ARBA" id="ARBA00022781"/>
    </source>
</evidence>
<evidence type="ECO:0000313" key="17">
    <source>
        <dbReference type="Proteomes" id="UP000032430"/>
    </source>
</evidence>
<dbReference type="PANTHER" id="PTHR33445">
    <property type="entry name" value="ATP SYNTHASE SUBUNIT B', CHLOROPLASTIC"/>
    <property type="match status" value="1"/>
</dbReference>
<comment type="similarity">
    <text evidence="1 13">Belongs to the ATPase B chain family.</text>
</comment>
<evidence type="ECO:0000256" key="13">
    <source>
        <dbReference type="RuleBase" id="RU003848"/>
    </source>
</evidence>
<dbReference type="InterPro" id="IPR000711">
    <property type="entry name" value="ATPase_OSCP/dsu"/>
</dbReference>
<evidence type="ECO:0000256" key="3">
    <source>
        <dbReference type="ARBA" id="ARBA00022547"/>
    </source>
</evidence>
<dbReference type="GO" id="GO:0012505">
    <property type="term" value="C:endomembrane system"/>
    <property type="evidence" value="ECO:0007669"/>
    <property type="project" value="UniProtKB-SubCell"/>
</dbReference>
<dbReference type="GO" id="GO:0045259">
    <property type="term" value="C:proton-transporting ATP synthase complex"/>
    <property type="evidence" value="ECO:0007669"/>
    <property type="project" value="UniProtKB-KW"/>
</dbReference>
<dbReference type="InterPro" id="IPR050059">
    <property type="entry name" value="ATP_synthase_B_chain"/>
</dbReference>
<feature type="transmembrane region" description="Helical" evidence="15">
    <location>
        <begin position="12"/>
        <end position="30"/>
    </location>
</feature>
<evidence type="ECO:0000256" key="10">
    <source>
        <dbReference type="ARBA" id="ARBA00025198"/>
    </source>
</evidence>
<accession>A0A098G6Z6</accession>
<evidence type="ECO:0000256" key="12">
    <source>
        <dbReference type="ARBA" id="ARBA00037847"/>
    </source>
</evidence>
<dbReference type="OrthoDB" id="466272at2"/>
<evidence type="ECO:0000313" key="16">
    <source>
        <dbReference type="EMBL" id="CEG57754.1"/>
    </source>
</evidence>
<dbReference type="KEGG" id="lfa:LFA_2383"/>
<evidence type="ECO:0000256" key="8">
    <source>
        <dbReference type="ARBA" id="ARBA00023136"/>
    </source>
</evidence>
<dbReference type="Proteomes" id="UP000032430">
    <property type="component" value="Chromosome I"/>
</dbReference>
<reference evidence="17" key="1">
    <citation type="submission" date="2014-09" db="EMBL/GenBank/DDBJ databases">
        <authorList>
            <person name="Gomez-Valero L."/>
        </authorList>
    </citation>
    <scope>NUCLEOTIDE SEQUENCE [LARGE SCALE GENOMIC DNA]</scope>
    <source>
        <strain evidence="17">ATCC700992</strain>
    </source>
</reference>
<keyword evidence="17" id="KW-1185">Reference proteome</keyword>
<comment type="subcellular location">
    <subcellularLocation>
        <location evidence="12">Endomembrane system</location>
        <topology evidence="12">Single-pass membrane protein</topology>
    </subcellularLocation>
</comment>
<evidence type="ECO:0000256" key="15">
    <source>
        <dbReference type="SAM" id="Phobius"/>
    </source>
</evidence>
<evidence type="ECO:0000256" key="7">
    <source>
        <dbReference type="ARBA" id="ARBA00023065"/>
    </source>
</evidence>
<dbReference type="GO" id="GO:0046961">
    <property type="term" value="F:proton-transporting ATPase activity, rotational mechanism"/>
    <property type="evidence" value="ECO:0007669"/>
    <property type="project" value="TreeGrafter"/>
</dbReference>
<evidence type="ECO:0000256" key="14">
    <source>
        <dbReference type="SAM" id="Coils"/>
    </source>
</evidence>
<feature type="coiled-coil region" evidence="14">
    <location>
        <begin position="59"/>
        <end position="86"/>
    </location>
</feature>
<comment type="function">
    <text evidence="11">Component of the F(0) channel, it forms part of the peripheral stalk, linking F(1) to F(0). The b'-subunit is a diverged and duplicated form of b found in plants and photosynthetic bacteria.</text>
</comment>
<evidence type="ECO:0000256" key="2">
    <source>
        <dbReference type="ARBA" id="ARBA00022448"/>
    </source>
</evidence>
<evidence type="ECO:0000256" key="4">
    <source>
        <dbReference type="ARBA" id="ARBA00022692"/>
    </source>
</evidence>
<keyword evidence="2 13" id="KW-0813">Transport</keyword>
<protein>
    <submittedName>
        <fullName evidence="16">ATP synthase subunit b</fullName>
    </submittedName>
</protein>
<keyword evidence="7 13" id="KW-0406">Ion transport</keyword>
<evidence type="ECO:0000256" key="11">
    <source>
        <dbReference type="ARBA" id="ARBA00025614"/>
    </source>
</evidence>
<dbReference type="CDD" id="cd06503">
    <property type="entry name" value="ATP-synt_Fo_b"/>
    <property type="match status" value="1"/>
</dbReference>